<name>A0A6J6GQ33_9ZZZZ</name>
<organism evidence="2">
    <name type="scientific">freshwater metagenome</name>
    <dbReference type="NCBI Taxonomy" id="449393"/>
    <lineage>
        <taxon>unclassified sequences</taxon>
        <taxon>metagenomes</taxon>
        <taxon>ecological metagenomes</taxon>
    </lineage>
</organism>
<feature type="region of interest" description="Disordered" evidence="1">
    <location>
        <begin position="150"/>
        <end position="200"/>
    </location>
</feature>
<proteinExistence type="predicted"/>
<evidence type="ECO:0000313" key="2">
    <source>
        <dbReference type="EMBL" id="CAB4602370.1"/>
    </source>
</evidence>
<reference evidence="2" key="1">
    <citation type="submission" date="2020-05" db="EMBL/GenBank/DDBJ databases">
        <authorList>
            <person name="Chiriac C."/>
            <person name="Salcher M."/>
            <person name="Ghai R."/>
            <person name="Kavagutti S V."/>
        </authorList>
    </citation>
    <scope>NUCLEOTIDE SEQUENCE</scope>
</reference>
<protein>
    <submittedName>
        <fullName evidence="2">Unannotated protein</fullName>
    </submittedName>
</protein>
<feature type="compositionally biased region" description="Gly residues" evidence="1">
    <location>
        <begin position="299"/>
        <end position="308"/>
    </location>
</feature>
<accession>A0A6J6GQ33</accession>
<feature type="region of interest" description="Disordered" evidence="1">
    <location>
        <begin position="268"/>
        <end position="308"/>
    </location>
</feature>
<feature type="region of interest" description="Disordered" evidence="1">
    <location>
        <begin position="11"/>
        <end position="34"/>
    </location>
</feature>
<dbReference type="AlphaFoldDB" id="A0A6J6GQ33"/>
<gene>
    <name evidence="2" type="ORF">UFOPK1493_04411</name>
</gene>
<sequence>MRRQVVRFVEAEREPGDGPAQAQVEHRRRDGRPQAIRAAHRRRGESLRHLRTTRRDHHRTRLHLLAVDGGHHHTVRCGGDRPDRRPGADLAAGALHGVDHRPHDRPPAAVHVADAGAGRELQLRGRCARVEQLGCVGVGADPHQHLHELAHPSRQRGQPVVDRATGEVRRVDPAEPGEERGEPDTFARGEQPGAGDPDRRQRLAVRDAVAHEPQLGGRWRTARHRDAVVVEQRVERSAPVQRMGPDVEQPALVVGGAGTPAHTVRVDHEGASVRRGGGECGGESSDARPHHHEVEADGAGVGAGVGVG</sequence>
<feature type="compositionally biased region" description="Basic and acidic residues" evidence="1">
    <location>
        <begin position="285"/>
        <end position="295"/>
    </location>
</feature>
<feature type="compositionally biased region" description="Basic and acidic residues" evidence="1">
    <location>
        <begin position="164"/>
        <end position="187"/>
    </location>
</feature>
<evidence type="ECO:0000256" key="1">
    <source>
        <dbReference type="SAM" id="MobiDB-lite"/>
    </source>
</evidence>
<dbReference type="EMBL" id="CAEZSR010000346">
    <property type="protein sequence ID" value="CAB4602370.1"/>
    <property type="molecule type" value="Genomic_DNA"/>
</dbReference>